<dbReference type="InterPro" id="IPR011006">
    <property type="entry name" value="CheY-like_superfamily"/>
</dbReference>
<accession>A0A6M5Z598</accession>
<dbReference type="EMBL" id="CP053452">
    <property type="protein sequence ID" value="QJX00987.1"/>
    <property type="molecule type" value="Genomic_DNA"/>
</dbReference>
<dbReference type="GO" id="GO:0005829">
    <property type="term" value="C:cytosol"/>
    <property type="evidence" value="ECO:0007669"/>
    <property type="project" value="TreeGrafter"/>
</dbReference>
<dbReference type="RefSeq" id="WP_171475625.1">
    <property type="nucleotide sequence ID" value="NZ_CP053452.2"/>
</dbReference>
<evidence type="ECO:0000256" key="1">
    <source>
        <dbReference type="ARBA" id="ARBA00022553"/>
    </source>
</evidence>
<dbReference type="CDD" id="cd00383">
    <property type="entry name" value="trans_reg_C"/>
    <property type="match status" value="1"/>
</dbReference>
<dbReference type="InterPro" id="IPR001789">
    <property type="entry name" value="Sig_transdc_resp-reg_receiver"/>
</dbReference>
<evidence type="ECO:0000259" key="9">
    <source>
        <dbReference type="PROSITE" id="PS51755"/>
    </source>
</evidence>
<dbReference type="GO" id="GO:0000156">
    <property type="term" value="F:phosphorelay response regulator activity"/>
    <property type="evidence" value="ECO:0007669"/>
    <property type="project" value="TreeGrafter"/>
</dbReference>
<protein>
    <submittedName>
        <fullName evidence="10">Response regulator in two-component regulatory system with PhoQ</fullName>
    </submittedName>
</protein>
<keyword evidence="3" id="KW-0805">Transcription regulation</keyword>
<keyword evidence="4 7" id="KW-0238">DNA-binding</keyword>
<feature type="DNA-binding region" description="OmpR/PhoB-type" evidence="7">
    <location>
        <begin position="124"/>
        <end position="222"/>
    </location>
</feature>
<evidence type="ECO:0000256" key="6">
    <source>
        <dbReference type="PROSITE-ProRule" id="PRU00169"/>
    </source>
</evidence>
<dbReference type="Pfam" id="PF00486">
    <property type="entry name" value="Trans_reg_C"/>
    <property type="match status" value="1"/>
</dbReference>
<dbReference type="Gene3D" id="6.10.250.690">
    <property type="match status" value="1"/>
</dbReference>
<proteinExistence type="predicted"/>
<gene>
    <name evidence="10" type="ORF">FTUN_8625</name>
</gene>
<evidence type="ECO:0000256" key="4">
    <source>
        <dbReference type="ARBA" id="ARBA00023125"/>
    </source>
</evidence>
<dbReference type="PROSITE" id="PS51755">
    <property type="entry name" value="OMPR_PHOB"/>
    <property type="match status" value="1"/>
</dbReference>
<sequence length="223" mass="24684">MQLLVVEDDPVIGQSLRQGFLETGDGCLWATDGERGLELARGQTFDAVVLDILLPARDGLAVLRTLRHEGNQTPVVLLTALGSEEERVAGLRAGADDYLVKPFAFAELRARLEAVNRRATAHPTAVLAAGDLQMDLSARRVTRGGHEIELTPTEFSLLELLMRHAGQVVTRKMLCEHLWETDWEGSTNVIEVHITRVRGKLNRGLERPVIHTVRGRGYVVREA</sequence>
<dbReference type="Gene3D" id="3.40.50.2300">
    <property type="match status" value="1"/>
</dbReference>
<dbReference type="PROSITE" id="PS50110">
    <property type="entry name" value="RESPONSE_REGULATORY"/>
    <property type="match status" value="1"/>
</dbReference>
<dbReference type="KEGG" id="ftj:FTUN_8625"/>
<keyword evidence="2" id="KW-0902">Two-component regulatory system</keyword>
<reference evidence="11" key="1">
    <citation type="submission" date="2020-05" db="EMBL/GenBank/DDBJ databases">
        <title>Frigoriglobus tundricola gen. nov., sp. nov., a psychrotolerant cellulolytic planctomycete of the family Gemmataceae with two divergent copies of 16S rRNA gene.</title>
        <authorList>
            <person name="Kulichevskaya I.S."/>
            <person name="Ivanova A.A."/>
            <person name="Naumoff D.G."/>
            <person name="Beletsky A.V."/>
            <person name="Rijpstra W.I.C."/>
            <person name="Sinninghe Damste J.S."/>
            <person name="Mardanov A.V."/>
            <person name="Ravin N.V."/>
            <person name="Dedysh S.N."/>
        </authorList>
    </citation>
    <scope>NUCLEOTIDE SEQUENCE [LARGE SCALE GENOMIC DNA]</scope>
    <source>
        <strain evidence="11">PL17</strain>
    </source>
</reference>
<keyword evidence="1 6" id="KW-0597">Phosphoprotein</keyword>
<feature type="modified residue" description="4-aspartylphosphate" evidence="6">
    <location>
        <position position="51"/>
    </location>
</feature>
<evidence type="ECO:0000256" key="2">
    <source>
        <dbReference type="ARBA" id="ARBA00023012"/>
    </source>
</evidence>
<evidence type="ECO:0000256" key="3">
    <source>
        <dbReference type="ARBA" id="ARBA00023015"/>
    </source>
</evidence>
<evidence type="ECO:0000256" key="5">
    <source>
        <dbReference type="ARBA" id="ARBA00023163"/>
    </source>
</evidence>
<dbReference type="Pfam" id="PF00072">
    <property type="entry name" value="Response_reg"/>
    <property type="match status" value="1"/>
</dbReference>
<dbReference type="AlphaFoldDB" id="A0A6M5Z598"/>
<dbReference type="GO" id="GO:0006355">
    <property type="term" value="P:regulation of DNA-templated transcription"/>
    <property type="evidence" value="ECO:0007669"/>
    <property type="project" value="InterPro"/>
</dbReference>
<name>A0A6M5Z598_9BACT</name>
<evidence type="ECO:0000256" key="7">
    <source>
        <dbReference type="PROSITE-ProRule" id="PRU01091"/>
    </source>
</evidence>
<keyword evidence="5" id="KW-0804">Transcription</keyword>
<dbReference type="PANTHER" id="PTHR48111">
    <property type="entry name" value="REGULATOR OF RPOS"/>
    <property type="match status" value="1"/>
</dbReference>
<organism evidence="10 11">
    <name type="scientific">Frigoriglobus tundricola</name>
    <dbReference type="NCBI Taxonomy" id="2774151"/>
    <lineage>
        <taxon>Bacteria</taxon>
        <taxon>Pseudomonadati</taxon>
        <taxon>Planctomycetota</taxon>
        <taxon>Planctomycetia</taxon>
        <taxon>Gemmatales</taxon>
        <taxon>Gemmataceae</taxon>
        <taxon>Frigoriglobus</taxon>
    </lineage>
</organism>
<dbReference type="InterPro" id="IPR001867">
    <property type="entry name" value="OmpR/PhoB-type_DNA-bd"/>
</dbReference>
<dbReference type="SMART" id="SM00448">
    <property type="entry name" value="REC"/>
    <property type="match status" value="1"/>
</dbReference>
<feature type="domain" description="Response regulatory" evidence="8">
    <location>
        <begin position="2"/>
        <end position="116"/>
    </location>
</feature>
<dbReference type="Proteomes" id="UP000503447">
    <property type="component" value="Chromosome"/>
</dbReference>
<keyword evidence="11" id="KW-1185">Reference proteome</keyword>
<dbReference type="PANTHER" id="PTHR48111:SF22">
    <property type="entry name" value="REGULATOR OF RPOS"/>
    <property type="match status" value="1"/>
</dbReference>
<dbReference type="SUPFAM" id="SSF52172">
    <property type="entry name" value="CheY-like"/>
    <property type="match status" value="1"/>
</dbReference>
<dbReference type="InterPro" id="IPR036388">
    <property type="entry name" value="WH-like_DNA-bd_sf"/>
</dbReference>
<dbReference type="InterPro" id="IPR039420">
    <property type="entry name" value="WalR-like"/>
</dbReference>
<dbReference type="Gene3D" id="1.10.10.10">
    <property type="entry name" value="Winged helix-like DNA-binding domain superfamily/Winged helix DNA-binding domain"/>
    <property type="match status" value="1"/>
</dbReference>
<dbReference type="FunFam" id="1.10.10.10:FF:000005">
    <property type="entry name" value="Two-component system response regulator"/>
    <property type="match status" value="1"/>
</dbReference>
<evidence type="ECO:0000313" key="10">
    <source>
        <dbReference type="EMBL" id="QJX00987.1"/>
    </source>
</evidence>
<dbReference type="GO" id="GO:0032993">
    <property type="term" value="C:protein-DNA complex"/>
    <property type="evidence" value="ECO:0007669"/>
    <property type="project" value="TreeGrafter"/>
</dbReference>
<evidence type="ECO:0000313" key="11">
    <source>
        <dbReference type="Proteomes" id="UP000503447"/>
    </source>
</evidence>
<evidence type="ECO:0000259" key="8">
    <source>
        <dbReference type="PROSITE" id="PS50110"/>
    </source>
</evidence>
<dbReference type="SMART" id="SM00862">
    <property type="entry name" value="Trans_reg_C"/>
    <property type="match status" value="1"/>
</dbReference>
<dbReference type="GO" id="GO:0000976">
    <property type="term" value="F:transcription cis-regulatory region binding"/>
    <property type="evidence" value="ECO:0007669"/>
    <property type="project" value="TreeGrafter"/>
</dbReference>
<feature type="domain" description="OmpR/PhoB-type" evidence="9">
    <location>
        <begin position="124"/>
        <end position="222"/>
    </location>
</feature>